<name>A0A178IAP6_9BACT</name>
<dbReference type="SUPFAM" id="SSF89000">
    <property type="entry name" value="post-HMGL domain-like"/>
    <property type="match status" value="1"/>
</dbReference>
<dbReference type="InterPro" id="IPR000891">
    <property type="entry name" value="PYR_CT"/>
</dbReference>
<dbReference type="GO" id="GO:0004736">
    <property type="term" value="F:pyruvate carboxylase activity"/>
    <property type="evidence" value="ECO:0007669"/>
    <property type="project" value="TreeGrafter"/>
</dbReference>
<dbReference type="Pfam" id="PF00682">
    <property type="entry name" value="HMGL-like"/>
    <property type="match status" value="1"/>
</dbReference>
<evidence type="ECO:0000313" key="4">
    <source>
        <dbReference type="Proteomes" id="UP000078486"/>
    </source>
</evidence>
<gene>
    <name evidence="3" type="ORF">AW736_24450</name>
</gene>
<keyword evidence="4" id="KW-1185">Reference proteome</keyword>
<dbReference type="NCBIfam" id="NF006761">
    <property type="entry name" value="PRK09282.1"/>
    <property type="match status" value="1"/>
</dbReference>
<feature type="region of interest" description="Disordered" evidence="1">
    <location>
        <begin position="442"/>
        <end position="476"/>
    </location>
</feature>
<dbReference type="PROSITE" id="PS50991">
    <property type="entry name" value="PYR_CT"/>
    <property type="match status" value="1"/>
</dbReference>
<dbReference type="GO" id="GO:0006094">
    <property type="term" value="P:gluconeogenesis"/>
    <property type="evidence" value="ECO:0007669"/>
    <property type="project" value="TreeGrafter"/>
</dbReference>
<dbReference type="GO" id="GO:0005737">
    <property type="term" value="C:cytoplasm"/>
    <property type="evidence" value="ECO:0007669"/>
    <property type="project" value="TreeGrafter"/>
</dbReference>
<dbReference type="CDD" id="cd07937">
    <property type="entry name" value="DRE_TIM_PC_TC_5S"/>
    <property type="match status" value="1"/>
</dbReference>
<dbReference type="InterPro" id="IPR055268">
    <property type="entry name" value="PCB-like"/>
</dbReference>
<dbReference type="GO" id="GO:0016740">
    <property type="term" value="F:transferase activity"/>
    <property type="evidence" value="ECO:0007669"/>
    <property type="project" value="UniProtKB-KW"/>
</dbReference>
<dbReference type="OrthoDB" id="9807469at2"/>
<dbReference type="PANTHER" id="PTHR43778">
    <property type="entry name" value="PYRUVATE CARBOXYLASE"/>
    <property type="match status" value="1"/>
</dbReference>
<dbReference type="SUPFAM" id="SSF51569">
    <property type="entry name" value="Aldolase"/>
    <property type="match status" value="1"/>
</dbReference>
<dbReference type="Gene3D" id="3.20.20.70">
    <property type="entry name" value="Aldolase class I"/>
    <property type="match status" value="1"/>
</dbReference>
<keyword evidence="3" id="KW-0808">Transferase</keyword>
<feature type="compositionally biased region" description="Low complexity" evidence="1">
    <location>
        <begin position="450"/>
        <end position="473"/>
    </location>
</feature>
<reference evidence="3 4" key="1">
    <citation type="submission" date="2016-01" db="EMBL/GenBank/DDBJ databases">
        <title>High potential of lignocellulose degradation of a new Verrucomicrobia species.</title>
        <authorList>
            <person name="Wang Y."/>
            <person name="Shi Y."/>
            <person name="Qiu Z."/>
            <person name="Liu S."/>
            <person name="Yang H."/>
        </authorList>
    </citation>
    <scope>NUCLEOTIDE SEQUENCE [LARGE SCALE GENOMIC DNA]</scope>
    <source>
        <strain evidence="3 4">TSB47</strain>
    </source>
</reference>
<protein>
    <submittedName>
        <fullName evidence="3">Pyruvate carboxyltransferase</fullName>
    </submittedName>
</protein>
<dbReference type="InterPro" id="IPR013785">
    <property type="entry name" value="Aldolase_TIM"/>
</dbReference>
<keyword evidence="3" id="KW-0670">Pyruvate</keyword>
<dbReference type="EMBL" id="LRRQ01000185">
    <property type="protein sequence ID" value="OAM87102.1"/>
    <property type="molecule type" value="Genomic_DNA"/>
</dbReference>
<dbReference type="RefSeq" id="WP_068772917.1">
    <property type="nucleotide sequence ID" value="NZ_CP109796.1"/>
</dbReference>
<accession>A0A178IAP6</accession>
<sequence length="501" mass="54389">MTKPIVFNNTVLRDGHQSLAATRMTTAQMLPALADLDAMGFGALETWGGATIDSGLRFLDEFPFDRLDAIKRGTPKTPHMMLLRGQNIVQYENFPDDVVETFVKMSAKHGMDIFRVFDALNDPRNIQTAVRAVIAAGKHAQGVICYTTSPVHNVEGFIKLGVELEKMGCHSICLKDMAGLVPPADAAAIIGGLKAKVKIPVILHTHETAGLGIPTYLAAINAGVDAVDTSITPFANGTAQPDTLLMMAVLAGNPRKPDYDKARLAKLREHFTGVYAELGKFTGRKNEVIDTDTLTYQVPGGMLSNFRTQLKDMKMEDRFEEVFAEIPVVRKALGWIPLVTPTSQIVGTQAVLNVKFGRWKNFAPAAMDIALGYYGRPPAPVDPEVQKLAAKLTGKDVITCRPADLKKPRMAELKEQLRAAGLPDDDEHAVIHAMFPMQLKEHYDRKKKAAQPAAAEPAPAAPVARQPAPAAVAGRKAVGEPQRIALTINGRRTEAVVEEIA</sequence>
<organism evidence="3 4">
    <name type="scientific">Termitidicoccus mucosus</name>
    <dbReference type="NCBI Taxonomy" id="1184151"/>
    <lineage>
        <taxon>Bacteria</taxon>
        <taxon>Pseudomonadati</taxon>
        <taxon>Verrucomicrobiota</taxon>
        <taxon>Opitutia</taxon>
        <taxon>Opitutales</taxon>
        <taxon>Opitutaceae</taxon>
        <taxon>Termitidicoccus</taxon>
    </lineage>
</organism>
<dbReference type="STRING" id="1184151.AW736_24450"/>
<evidence type="ECO:0000259" key="2">
    <source>
        <dbReference type="PROSITE" id="PS50991"/>
    </source>
</evidence>
<proteinExistence type="predicted"/>
<dbReference type="PANTHER" id="PTHR43778:SF2">
    <property type="entry name" value="PYRUVATE CARBOXYLASE, MITOCHONDRIAL"/>
    <property type="match status" value="1"/>
</dbReference>
<dbReference type="InterPro" id="IPR003379">
    <property type="entry name" value="Carboxylase_cons_dom"/>
</dbReference>
<comment type="caution">
    <text evidence="3">The sequence shown here is derived from an EMBL/GenBank/DDBJ whole genome shotgun (WGS) entry which is preliminary data.</text>
</comment>
<evidence type="ECO:0000256" key="1">
    <source>
        <dbReference type="SAM" id="MobiDB-lite"/>
    </source>
</evidence>
<dbReference type="Proteomes" id="UP000078486">
    <property type="component" value="Unassembled WGS sequence"/>
</dbReference>
<dbReference type="Pfam" id="PF02436">
    <property type="entry name" value="PYC_OADA"/>
    <property type="match status" value="1"/>
</dbReference>
<feature type="domain" description="Pyruvate carboxyltransferase" evidence="2">
    <location>
        <begin position="5"/>
        <end position="265"/>
    </location>
</feature>
<evidence type="ECO:0000313" key="3">
    <source>
        <dbReference type="EMBL" id="OAM87102.1"/>
    </source>
</evidence>
<dbReference type="AlphaFoldDB" id="A0A178IAP6"/>